<reference evidence="2 3" key="1">
    <citation type="submission" date="2015-11" db="EMBL/GenBank/DDBJ databases">
        <title>Bacillus caseinolyticus sp nov.</title>
        <authorList>
            <person name="Dastager S.G."/>
            <person name="Mawlankar R."/>
        </authorList>
    </citation>
    <scope>NUCLEOTIDE SEQUENCE [LARGE SCALE GENOMIC DNA]</scope>
    <source>
        <strain evidence="2 3">SGD-V-76</strain>
    </source>
</reference>
<dbReference type="PANTHER" id="PTHR42860:SF1">
    <property type="entry name" value="VITAMIN B12-BINDING PROTEIN"/>
    <property type="match status" value="1"/>
</dbReference>
<dbReference type="InterPro" id="IPR002491">
    <property type="entry name" value="ABC_transptr_periplasmic_BD"/>
</dbReference>
<dbReference type="AlphaFoldDB" id="A0A0V8JQT6"/>
<dbReference type="Pfam" id="PF01497">
    <property type="entry name" value="Peripla_BP_2"/>
    <property type="match status" value="1"/>
</dbReference>
<dbReference type="Gene3D" id="3.40.50.1980">
    <property type="entry name" value="Nitrogenase molybdenum iron protein domain"/>
    <property type="match status" value="2"/>
</dbReference>
<name>A0A0V8JQT6_9BACI</name>
<dbReference type="CDD" id="cd01144">
    <property type="entry name" value="BtuF"/>
    <property type="match status" value="1"/>
</dbReference>
<gene>
    <name evidence="2" type="ORF">AS180_02590</name>
</gene>
<keyword evidence="3" id="KW-1185">Reference proteome</keyword>
<sequence>MRIVSLCPSNTELIGYLQCEHLLVGVDNYSDWPNSVQKLPRLGPDLSIDMDLVEELKPDLILASLSVPGMERNIEELKKRNLPFVTLNPQSLSDIRNDLLTVGNLIGVGTYAEKIVQRFDKEITYYKELAQRIIHKPNIYWEWWPKPLFTPGGSNWLTEISALAGAKNMFEDYSEPSVQTTWEEVKKRKPQAICLAWVGVAEKNVNKKVIQKRSGWEELRLSETDIHILEEALFCRPSPRLLVGLKKLAQLLHPAIFKEDKDEDVLLSVLKGMEVDKP</sequence>
<dbReference type="RefSeq" id="WP_025911054.1">
    <property type="nucleotide sequence ID" value="NZ_KQ758628.1"/>
</dbReference>
<protein>
    <submittedName>
        <fullName evidence="2">Cobalamin-binding protein</fullName>
    </submittedName>
</protein>
<dbReference type="SUPFAM" id="SSF53807">
    <property type="entry name" value="Helical backbone' metal receptor"/>
    <property type="match status" value="1"/>
</dbReference>
<evidence type="ECO:0000259" key="1">
    <source>
        <dbReference type="PROSITE" id="PS50983"/>
    </source>
</evidence>
<dbReference type="EMBL" id="LNQP01000005">
    <property type="protein sequence ID" value="KSU89454.1"/>
    <property type="molecule type" value="Genomic_DNA"/>
</dbReference>
<proteinExistence type="predicted"/>
<feature type="domain" description="Fe/B12 periplasmic-binding" evidence="1">
    <location>
        <begin position="2"/>
        <end position="256"/>
    </location>
</feature>
<dbReference type="InterPro" id="IPR051030">
    <property type="entry name" value="Vitamin_B12-ABC_binding"/>
</dbReference>
<accession>A0A0V8JQT6</accession>
<dbReference type="Proteomes" id="UP000053681">
    <property type="component" value="Unassembled WGS sequence"/>
</dbReference>
<dbReference type="PANTHER" id="PTHR42860">
    <property type="entry name" value="VITAMIN B12-BINDING PROTEIN"/>
    <property type="match status" value="1"/>
</dbReference>
<dbReference type="PROSITE" id="PS50983">
    <property type="entry name" value="FE_B12_PBP"/>
    <property type="match status" value="1"/>
</dbReference>
<comment type="caution">
    <text evidence="2">The sequence shown here is derived from an EMBL/GenBank/DDBJ whole genome shotgun (WGS) entry which is preliminary data.</text>
</comment>
<evidence type="ECO:0000313" key="3">
    <source>
        <dbReference type="Proteomes" id="UP000053681"/>
    </source>
</evidence>
<evidence type="ECO:0000313" key="2">
    <source>
        <dbReference type="EMBL" id="KSU89454.1"/>
    </source>
</evidence>
<organism evidence="2 3">
    <name type="scientific">Priestia veravalensis</name>
    <dbReference type="NCBI Taxonomy" id="1414648"/>
    <lineage>
        <taxon>Bacteria</taxon>
        <taxon>Bacillati</taxon>
        <taxon>Bacillota</taxon>
        <taxon>Bacilli</taxon>
        <taxon>Bacillales</taxon>
        <taxon>Bacillaceae</taxon>
        <taxon>Priestia</taxon>
    </lineage>
</organism>